<dbReference type="SUPFAM" id="SSF55781">
    <property type="entry name" value="GAF domain-like"/>
    <property type="match status" value="1"/>
</dbReference>
<dbReference type="InterPro" id="IPR029016">
    <property type="entry name" value="GAF-like_dom_sf"/>
</dbReference>
<proteinExistence type="predicted"/>
<keyword evidence="3" id="KW-0902">Two-component regulatory system</keyword>
<dbReference type="PANTHER" id="PTHR24421">
    <property type="entry name" value="NITRATE/NITRITE SENSOR PROTEIN NARX-RELATED"/>
    <property type="match status" value="1"/>
</dbReference>
<dbReference type="EMBL" id="AUBJ02000001">
    <property type="protein sequence ID" value="MCP2332842.1"/>
    <property type="molecule type" value="Genomic_DNA"/>
</dbReference>
<organism evidence="5 6">
    <name type="scientific">Actinoalloteichus caeruleus DSM 43889</name>
    <dbReference type="NCBI Taxonomy" id="1120930"/>
    <lineage>
        <taxon>Bacteria</taxon>
        <taxon>Bacillati</taxon>
        <taxon>Actinomycetota</taxon>
        <taxon>Actinomycetes</taxon>
        <taxon>Pseudonocardiales</taxon>
        <taxon>Pseudonocardiaceae</taxon>
        <taxon>Actinoalloteichus</taxon>
        <taxon>Actinoalloteichus cyanogriseus</taxon>
    </lineage>
</organism>
<evidence type="ECO:0000313" key="5">
    <source>
        <dbReference type="EMBL" id="MCP2332842.1"/>
    </source>
</evidence>
<evidence type="ECO:0000259" key="4">
    <source>
        <dbReference type="SMART" id="SM00065"/>
    </source>
</evidence>
<comment type="caution">
    <text evidence="5">The sequence shown here is derived from an EMBL/GenBank/DDBJ whole genome shotgun (WGS) entry which is preliminary data.</text>
</comment>
<keyword evidence="2" id="KW-0418">Kinase</keyword>
<dbReference type="CDD" id="cd16917">
    <property type="entry name" value="HATPase_UhpB-NarQ-NarX-like"/>
    <property type="match status" value="1"/>
</dbReference>
<evidence type="ECO:0000256" key="1">
    <source>
        <dbReference type="ARBA" id="ARBA00022679"/>
    </source>
</evidence>
<dbReference type="InterPro" id="IPR011712">
    <property type="entry name" value="Sig_transdc_His_kin_sub3_dim/P"/>
</dbReference>
<reference evidence="5 6" key="1">
    <citation type="submission" date="2022-06" db="EMBL/GenBank/DDBJ databases">
        <title>Genomic Encyclopedia of Type Strains, Phase I: the one thousand microbial genomes (KMG-I) project.</title>
        <authorList>
            <person name="Kyrpides N."/>
        </authorList>
    </citation>
    <scope>NUCLEOTIDE SEQUENCE [LARGE SCALE GENOMIC DNA]</scope>
    <source>
        <strain evidence="5 6">DSM 43889</strain>
    </source>
</reference>
<dbReference type="InterPro" id="IPR003594">
    <property type="entry name" value="HATPase_dom"/>
</dbReference>
<keyword evidence="6" id="KW-1185">Reference proteome</keyword>
<protein>
    <submittedName>
        <fullName evidence="5">Histidine kinase-, DNA gyrase B-, and HSP90-like ATPase</fullName>
    </submittedName>
</protein>
<accession>A0ABT1JK27</accession>
<dbReference type="Gene3D" id="1.20.5.1930">
    <property type="match status" value="1"/>
</dbReference>
<dbReference type="Gene3D" id="3.30.450.40">
    <property type="match status" value="1"/>
</dbReference>
<dbReference type="Proteomes" id="UP000791080">
    <property type="component" value="Unassembled WGS sequence"/>
</dbReference>
<dbReference type="PANTHER" id="PTHR24421:SF56">
    <property type="entry name" value="OXYGEN SENSOR HISTIDINE KINASE RESPONSE REGULATOR DOST"/>
    <property type="match status" value="1"/>
</dbReference>
<dbReference type="InterPro" id="IPR036890">
    <property type="entry name" value="HATPase_C_sf"/>
</dbReference>
<evidence type="ECO:0000313" key="6">
    <source>
        <dbReference type="Proteomes" id="UP000791080"/>
    </source>
</evidence>
<gene>
    <name evidence="5" type="ORF">G443_003112</name>
</gene>
<dbReference type="InterPro" id="IPR050482">
    <property type="entry name" value="Sensor_HK_TwoCompSys"/>
</dbReference>
<dbReference type="InterPro" id="IPR003018">
    <property type="entry name" value="GAF"/>
</dbReference>
<dbReference type="SUPFAM" id="SSF55874">
    <property type="entry name" value="ATPase domain of HSP90 chaperone/DNA topoisomerase II/histidine kinase"/>
    <property type="match status" value="1"/>
</dbReference>
<feature type="domain" description="GAF" evidence="4">
    <location>
        <begin position="26"/>
        <end position="177"/>
    </location>
</feature>
<dbReference type="Pfam" id="PF13185">
    <property type="entry name" value="GAF_2"/>
    <property type="match status" value="1"/>
</dbReference>
<dbReference type="Gene3D" id="3.30.565.10">
    <property type="entry name" value="Histidine kinase-like ATPase, C-terminal domain"/>
    <property type="match status" value="1"/>
</dbReference>
<dbReference type="SMART" id="SM00065">
    <property type="entry name" value="GAF"/>
    <property type="match status" value="1"/>
</dbReference>
<dbReference type="Pfam" id="PF02518">
    <property type="entry name" value="HATPase_c"/>
    <property type="match status" value="1"/>
</dbReference>
<sequence>MMDSTLARDTLAAATEITTAAMSHDEPEAVLPLVARRAAALTEADLCLVMVRAEDGSLTVEAAHADRNSAGRVRDPMGAVLSPRSVASRVARRGVPMVVDDVTADPSTSPFVPPQLRGYGPFAVAPFGTRERRLGALAVYRWRGARSFAPTTVEVLAAFAAQAGLAIVLAEGSTARQRVAVYQERERIARDLHDVVVQRLYAAGVRLDLLGRRLAGRLEPADEARLADIVEQLDGTIGEIRDTVRELRSTDPADQGAAVDLPDSVRAEVATAAGLLDLTPTLDLVGGCDDVPVVVADHARAALREALSNVVRHSGARSLAVELHRYPGGLRLRVADDGCGIPRGVTRRGLLHLEERAAAAGGQCRVESSPDTGTTVTWEVPLY</sequence>
<evidence type="ECO:0000256" key="3">
    <source>
        <dbReference type="ARBA" id="ARBA00023012"/>
    </source>
</evidence>
<evidence type="ECO:0000256" key="2">
    <source>
        <dbReference type="ARBA" id="ARBA00022777"/>
    </source>
</evidence>
<keyword evidence="1" id="KW-0808">Transferase</keyword>
<dbReference type="Pfam" id="PF07730">
    <property type="entry name" value="HisKA_3"/>
    <property type="match status" value="1"/>
</dbReference>
<name>A0ABT1JK27_ACTCY</name>